<reference evidence="1" key="1">
    <citation type="submission" date="2021-01" db="EMBL/GenBank/DDBJ databases">
        <title>Chromosome-level genome assembly of a human fungal pathogen reveals clustering of transcriptionally co-regulated genes.</title>
        <authorList>
            <person name="Voorhies M."/>
            <person name="Cohen S."/>
            <person name="Shea T.P."/>
            <person name="Petrus S."/>
            <person name="Munoz J.F."/>
            <person name="Poplawski S."/>
            <person name="Goldman W.E."/>
            <person name="Michael T."/>
            <person name="Cuomo C.A."/>
            <person name="Sil A."/>
            <person name="Beyhan S."/>
        </authorList>
    </citation>
    <scope>NUCLEOTIDE SEQUENCE</scope>
    <source>
        <strain evidence="1">H88</strain>
    </source>
</reference>
<evidence type="ECO:0000313" key="2">
    <source>
        <dbReference type="Proteomes" id="UP000663419"/>
    </source>
</evidence>
<accession>A0A8A1LVL3</accession>
<organism evidence="1 2">
    <name type="scientific">Ajellomyces capsulatus (strain H88)</name>
    <name type="common">Darling's disease fungus</name>
    <name type="synonym">Histoplasma capsulatum</name>
    <dbReference type="NCBI Taxonomy" id="544711"/>
    <lineage>
        <taxon>Eukaryota</taxon>
        <taxon>Fungi</taxon>
        <taxon>Dikarya</taxon>
        <taxon>Ascomycota</taxon>
        <taxon>Pezizomycotina</taxon>
        <taxon>Eurotiomycetes</taxon>
        <taxon>Eurotiomycetidae</taxon>
        <taxon>Onygenales</taxon>
        <taxon>Ajellomycetaceae</taxon>
        <taxon>Histoplasma</taxon>
    </lineage>
</organism>
<protein>
    <submittedName>
        <fullName evidence="1">Uncharacterized protein</fullName>
    </submittedName>
</protein>
<evidence type="ECO:0000313" key="1">
    <source>
        <dbReference type="EMBL" id="QSS57290.1"/>
    </source>
</evidence>
<proteinExistence type="predicted"/>
<dbReference type="EMBL" id="CP069106">
    <property type="protein sequence ID" value="QSS57290.1"/>
    <property type="molecule type" value="Genomic_DNA"/>
</dbReference>
<dbReference type="Proteomes" id="UP000663419">
    <property type="component" value="Chromosome 5"/>
</dbReference>
<dbReference type="AlphaFoldDB" id="A0A8A1LVL3"/>
<name>A0A8A1LVL3_AJEC8</name>
<gene>
    <name evidence="1" type="ORF">I7I53_05723</name>
</gene>
<dbReference type="VEuPathDB" id="FungiDB:I7I53_05723"/>
<sequence length="67" mass="7935">METTGMPNIRQFWPLVLWYSCDNLPCLRWCEDATIMDRDMSMRSLPACQTPLRATCDMSIRRYKDIS</sequence>